<dbReference type="OrthoDB" id="416777at2759"/>
<evidence type="ECO:0000313" key="8">
    <source>
        <dbReference type="Proteomes" id="UP000663852"/>
    </source>
</evidence>
<evidence type="ECO:0000256" key="1">
    <source>
        <dbReference type="ARBA" id="ARBA00022801"/>
    </source>
</evidence>
<sequence length="381" mass="44041">MSYSGETNTECPLTPLDSARFIMERARHVSINLPSLQKLATTISSAMMDGECTTEDWIGSDVGPPTGDSTSMIDWIFLTSTLNFSFWTNDKEKGSYCRKYKDKLYHGYEAMCVAINQAIYDGIDMLNAEYYSRITMNDLENIFRPLDNSPPLPMLNERLKVLHETGSILLQEYRGHFIHCIEQNGGNAIDLVELIVKTFPAYRDESVYDGQRVSFYKRAQILVSDIWGCFNGHGIGHFIDMDRLTMFADYRVPQVLAHEGVLVYSSELKKRLERKEEITFGDSDECEIRAASILAVHLIANHVNEKSPLEKDTGDFGERLNEPLVDVYLWRKRRQQAQIYEQTPFHRAPIRRRIRVWDWSTWDNQCYLLNDRNNQSMSVLT</sequence>
<proteinExistence type="inferred from homology"/>
<dbReference type="Proteomes" id="UP000663852">
    <property type="component" value="Unassembled WGS sequence"/>
</dbReference>
<dbReference type="PANTHER" id="PTHR21314">
    <property type="entry name" value="QUEUOSINE 5'-PHOSPHATE N-GLYCOSYLASE_HYDROLASE-RELATED"/>
    <property type="match status" value="1"/>
</dbReference>
<dbReference type="GO" id="GO:0006400">
    <property type="term" value="P:tRNA modification"/>
    <property type="evidence" value="ECO:0007669"/>
    <property type="project" value="TreeGrafter"/>
</dbReference>
<dbReference type="EC" id="3.2.2.-" evidence="6"/>
<reference evidence="7" key="1">
    <citation type="submission" date="2021-02" db="EMBL/GenBank/DDBJ databases">
        <authorList>
            <person name="Nowell W R."/>
        </authorList>
    </citation>
    <scope>NUCLEOTIDE SEQUENCE</scope>
</reference>
<protein>
    <recommendedName>
        <fullName evidence="3 6">Queuosine 5'-phosphate N-glycosylase/hydrolase</fullName>
        <ecNumber evidence="6">3.2.2.-</ecNumber>
    </recommendedName>
    <alternativeName>
        <fullName evidence="4 6">Queuosine-nucleotide N-glycosylase/hydrolase</fullName>
    </alternativeName>
</protein>
<comment type="catalytic activity">
    <reaction evidence="5 6">
        <text>queuosine 5'-phosphate + H2O = queuine + D-ribose 5-phosphate</text>
        <dbReference type="Rhea" id="RHEA:75387"/>
        <dbReference type="ChEBI" id="CHEBI:15377"/>
        <dbReference type="ChEBI" id="CHEBI:17433"/>
        <dbReference type="ChEBI" id="CHEBI:78346"/>
        <dbReference type="ChEBI" id="CHEBI:194371"/>
    </reaction>
    <physiologicalReaction direction="left-to-right" evidence="5 6">
        <dbReference type="Rhea" id="RHEA:75388"/>
    </physiologicalReaction>
</comment>
<name>A0A815RZV2_ADIRI</name>
<evidence type="ECO:0000256" key="2">
    <source>
        <dbReference type="ARBA" id="ARBA00035119"/>
    </source>
</evidence>
<dbReference type="PANTHER" id="PTHR21314:SF0">
    <property type="entry name" value="QUEUOSINE 5'-PHOSPHATE N-GLYCOSYLASE_HYDROLASE"/>
    <property type="match status" value="1"/>
</dbReference>
<comment type="caution">
    <text evidence="7">The sequence shown here is derived from an EMBL/GenBank/DDBJ whole genome shotgun (WGS) entry which is preliminary data.</text>
</comment>
<accession>A0A815RZV2</accession>
<dbReference type="Pfam" id="PF10343">
    <property type="entry name" value="Q_salvage"/>
    <property type="match status" value="1"/>
</dbReference>
<evidence type="ECO:0000256" key="4">
    <source>
        <dbReference type="ARBA" id="ARBA00035393"/>
    </source>
</evidence>
<evidence type="ECO:0000256" key="6">
    <source>
        <dbReference type="RuleBase" id="RU365002"/>
    </source>
</evidence>
<organism evidence="7 8">
    <name type="scientific">Adineta ricciae</name>
    <name type="common">Rotifer</name>
    <dbReference type="NCBI Taxonomy" id="249248"/>
    <lineage>
        <taxon>Eukaryota</taxon>
        <taxon>Metazoa</taxon>
        <taxon>Spiralia</taxon>
        <taxon>Gnathifera</taxon>
        <taxon>Rotifera</taxon>
        <taxon>Eurotatoria</taxon>
        <taxon>Bdelloidea</taxon>
        <taxon>Adinetida</taxon>
        <taxon>Adinetidae</taxon>
        <taxon>Adineta</taxon>
    </lineage>
</organism>
<evidence type="ECO:0000313" key="7">
    <source>
        <dbReference type="EMBL" id="CAF1483783.1"/>
    </source>
</evidence>
<keyword evidence="1 6" id="KW-0378">Hydrolase</keyword>
<gene>
    <name evidence="7" type="ORF">EDS130_LOCUS41597</name>
</gene>
<dbReference type="InterPro" id="IPR019438">
    <property type="entry name" value="Q_salvage"/>
</dbReference>
<dbReference type="GO" id="GO:0016787">
    <property type="term" value="F:hydrolase activity"/>
    <property type="evidence" value="ECO:0007669"/>
    <property type="project" value="UniProtKB-KW"/>
</dbReference>
<evidence type="ECO:0000256" key="3">
    <source>
        <dbReference type="ARBA" id="ARBA00035306"/>
    </source>
</evidence>
<dbReference type="AlphaFoldDB" id="A0A815RZV2"/>
<comment type="function">
    <text evidence="6">Catalyzes the hydrolysis of queuosine 5'-phosphate, releasing the nucleobase queuine (q). Is required for salvage of queuine from exogenous queuosine (Q) that is imported and then converted to queuosine 5'-phosphate intracellularly.</text>
</comment>
<evidence type="ECO:0000256" key="5">
    <source>
        <dbReference type="ARBA" id="ARBA00048204"/>
    </source>
</evidence>
<dbReference type="EMBL" id="CAJNOJ010000556">
    <property type="protein sequence ID" value="CAF1483783.1"/>
    <property type="molecule type" value="Genomic_DNA"/>
</dbReference>
<comment type="similarity">
    <text evidence="2 6">Belongs to the QNG1 protein family.</text>
</comment>